<proteinExistence type="predicted"/>
<organism evidence="2 3">
    <name type="scientific">Endobacter medicaginis</name>
    <dbReference type="NCBI Taxonomy" id="1181271"/>
    <lineage>
        <taxon>Bacteria</taxon>
        <taxon>Pseudomonadati</taxon>
        <taxon>Pseudomonadota</taxon>
        <taxon>Alphaproteobacteria</taxon>
        <taxon>Acetobacterales</taxon>
        <taxon>Acetobacteraceae</taxon>
        <taxon>Endobacter</taxon>
    </lineage>
</organism>
<reference evidence="2 3" key="1">
    <citation type="submission" date="2020-08" db="EMBL/GenBank/DDBJ databases">
        <title>Genomic Encyclopedia of Type Strains, Phase III (KMG-III): the genomes of soil and plant-associated and newly described type strains.</title>
        <authorList>
            <person name="Whitman W."/>
        </authorList>
    </citation>
    <scope>NUCLEOTIDE SEQUENCE [LARGE SCALE GENOMIC DNA]</scope>
    <source>
        <strain evidence="2 3">CECT 8088</strain>
    </source>
</reference>
<dbReference type="PANTHER" id="PTHR11895">
    <property type="entry name" value="TRANSAMIDASE"/>
    <property type="match status" value="1"/>
</dbReference>
<comment type="caution">
    <text evidence="2">The sequence shown here is derived from an EMBL/GenBank/DDBJ whole genome shotgun (WGS) entry which is preliminary data.</text>
</comment>
<dbReference type="AlphaFoldDB" id="A0A839V1U0"/>
<gene>
    <name evidence="2" type="ORF">FHR90_001304</name>
</gene>
<dbReference type="NCBIfam" id="NF005450">
    <property type="entry name" value="PRK07042.1"/>
    <property type="match status" value="1"/>
</dbReference>
<sequence length="441" mass="46874">MLDRIEACEPALHATYAISADAALAEARASETRWRGNASLGPLDGVPVTVKENVASKGTPVPLGSAASDLVPAEDDAPPMARLREAGAILVTKTTMPDFGLLAAAPSSFHALTRNPWDLSRTPGGSSSGAAAAAAAGYGPLHVGTDIGGSIRIPAGFCGVFGLKPSWGRVPHLNPYFLRVTGPITREVADAAKMMEVLSLPDERDYMSLPYQPLPWSDLAPTDLRGLRLALLLDAGSDLAVDPEVVAAVSGAARILEAQGATIVPVDNWVEDEMRQGFSTFMHIRAAADLEELRPEQQQKLHPIIREAIARQPEIDAKALHRAQRSVLAMKQRTTQVSAGFDFVLSPVSPGPAFAAELWCADPEIGIVSDTVFTSVHNVSGQPAASITCGYTKAGLPIGLQIAGRRFDDVGVLRLSRAWELLRPEPRAWPTQQVIRSAAMT</sequence>
<dbReference type="Pfam" id="PF01425">
    <property type="entry name" value="Amidase"/>
    <property type="match status" value="1"/>
</dbReference>
<dbReference type="EMBL" id="JACHXV010000004">
    <property type="protein sequence ID" value="MBB3173481.1"/>
    <property type="molecule type" value="Genomic_DNA"/>
</dbReference>
<keyword evidence="3" id="KW-1185">Reference proteome</keyword>
<dbReference type="InterPro" id="IPR036928">
    <property type="entry name" value="AS_sf"/>
</dbReference>
<evidence type="ECO:0000259" key="1">
    <source>
        <dbReference type="Pfam" id="PF01425"/>
    </source>
</evidence>
<name>A0A839V1U0_9PROT</name>
<evidence type="ECO:0000313" key="2">
    <source>
        <dbReference type="EMBL" id="MBB3173481.1"/>
    </source>
</evidence>
<dbReference type="PANTHER" id="PTHR11895:SF173">
    <property type="entry name" value="GLUTAMYL-TRNA AMIDOTRANSFERASE SUBUNIT A"/>
    <property type="match status" value="1"/>
</dbReference>
<dbReference type="InterPro" id="IPR023631">
    <property type="entry name" value="Amidase_dom"/>
</dbReference>
<protein>
    <submittedName>
        <fullName evidence="2">Asp-tRNA(Asn)/Glu-tRNA(Gln) amidotransferase A subunit family amidase</fullName>
    </submittedName>
</protein>
<dbReference type="SUPFAM" id="SSF75304">
    <property type="entry name" value="Amidase signature (AS) enzymes"/>
    <property type="match status" value="1"/>
</dbReference>
<keyword evidence="2" id="KW-0808">Transferase</keyword>
<accession>A0A839V1U0</accession>
<dbReference type="GO" id="GO:0016740">
    <property type="term" value="F:transferase activity"/>
    <property type="evidence" value="ECO:0007669"/>
    <property type="project" value="UniProtKB-KW"/>
</dbReference>
<dbReference type="Proteomes" id="UP000557688">
    <property type="component" value="Unassembled WGS sequence"/>
</dbReference>
<dbReference type="Gene3D" id="3.90.1300.10">
    <property type="entry name" value="Amidase signature (AS) domain"/>
    <property type="match status" value="1"/>
</dbReference>
<evidence type="ECO:0000313" key="3">
    <source>
        <dbReference type="Proteomes" id="UP000557688"/>
    </source>
</evidence>
<feature type="domain" description="Amidase" evidence="1">
    <location>
        <begin position="1"/>
        <end position="413"/>
    </location>
</feature>
<dbReference type="InterPro" id="IPR000120">
    <property type="entry name" value="Amidase"/>
</dbReference>